<dbReference type="OrthoDB" id="9815466at2"/>
<feature type="transmembrane region" description="Helical" evidence="1">
    <location>
        <begin position="322"/>
        <end position="341"/>
    </location>
</feature>
<feature type="transmembrane region" description="Helical" evidence="1">
    <location>
        <begin position="15"/>
        <end position="35"/>
    </location>
</feature>
<protein>
    <submittedName>
        <fullName evidence="2">Uncharacterized membrane protein YfhO</fullName>
    </submittedName>
</protein>
<evidence type="ECO:0000313" key="3">
    <source>
        <dbReference type="Proteomes" id="UP000184128"/>
    </source>
</evidence>
<sequence>MQIQEQKKSVGFETFFKYTVLFLGMSLAIFSVFFIQGKTFIWQNDGFHQHYPFFREYLTILRNFFQTGQWQSWDWNIGLGADTLVSYGYYVVGDPFVYLALLFPKGSEEFAFHVVMLVRIWCVGASFLFYARKMNLSHRGALMGSLMYAFSHPVIYNVVRHPFFIHPMIFFPLLCLGIEKVFKKESGIFFTLMVAISAASNFYFFYMLTWMVLLYALVRYFSLEKGKSWKSFLKWFAYFVGLYLIGLLIASGIFIPLVYGFINASRSPGSPPISLFVYPLRYYGLLVINSLTPGTIFWTIGGLSIVSIFSLPFLIRHRKQRAGLFWTLVALGVMLLFPIFGSFMNGMSGPYNRFSFIVPFYMALATIYFMENIQDLTNSDVTWIRRLMIAYSVLYISATLITNDYILYLTPVILGWAIYGAVNYTQNNKLAKVSFQRILTVFVLLNMTANAIIFYAPFGKNAVSGTENYGTIDDTYSKVFNGVEQNLPTDSQYRIGVTSHNNHVRNQYAYINKPGTNSYASLTNGAVAEFAQFLEASSYQIIQPLRNGIDDRRIVNQSLGVKYILTERKYADYLPSDYTINPELSVVDSDMIVAETENEAPFAYVETNGLSHAEAQKLHPVQREQLLTDAVILEDDSKANLATPAEFSELDIYEGQWREAEHIRGQENLSLNEPMEITVDEANSQITLTFDRPEELIGQEAFIYFENIEFTPPKASFGKDTSTAYRLKVDYNNQSKGVLQSDRYTFSSYFKRENILIHLNEVEEAEDALTVTFQNAGDYSFENVSVVSRPFDEEQATHEAQIKKEHALEIDSFTDEQIEGSVEVSEEGMLVTNIPYTKGWQAYVDGQKVPAEKVNIGFVGVPISAGEHTIEFVYQTPFLKVGVAMSIFGLIALAGYELIYRRYLQKSSE</sequence>
<feature type="transmembrane region" description="Helical" evidence="1">
    <location>
        <begin position="353"/>
        <end position="371"/>
    </location>
</feature>
<feature type="transmembrane region" description="Helical" evidence="1">
    <location>
        <begin position="438"/>
        <end position="458"/>
    </location>
</feature>
<dbReference type="AlphaFoldDB" id="A0A1M4XSR1"/>
<gene>
    <name evidence="2" type="ORF">SAMN02745249_01519</name>
</gene>
<keyword evidence="1" id="KW-0812">Transmembrane</keyword>
<proteinExistence type="predicted"/>
<organism evidence="2 3">
    <name type="scientific">Atopostipes suicloacalis DSM 15692</name>
    <dbReference type="NCBI Taxonomy" id="1121025"/>
    <lineage>
        <taxon>Bacteria</taxon>
        <taxon>Bacillati</taxon>
        <taxon>Bacillota</taxon>
        <taxon>Bacilli</taxon>
        <taxon>Lactobacillales</taxon>
        <taxon>Carnobacteriaceae</taxon>
        <taxon>Atopostipes</taxon>
    </lineage>
</organism>
<dbReference type="STRING" id="1121025.SAMN02745249_01519"/>
<dbReference type="RefSeq" id="WP_073298263.1">
    <property type="nucleotide sequence ID" value="NZ_FQUF01000023.1"/>
</dbReference>
<dbReference type="Pfam" id="PF09586">
    <property type="entry name" value="YfhO"/>
    <property type="match status" value="1"/>
</dbReference>
<feature type="transmembrane region" description="Helical" evidence="1">
    <location>
        <begin position="189"/>
        <end position="215"/>
    </location>
</feature>
<keyword evidence="1" id="KW-1133">Transmembrane helix</keyword>
<feature type="transmembrane region" description="Helical" evidence="1">
    <location>
        <begin position="383"/>
        <end position="401"/>
    </location>
</feature>
<dbReference type="PANTHER" id="PTHR38454:SF1">
    <property type="entry name" value="INTEGRAL MEMBRANE PROTEIN"/>
    <property type="match status" value="1"/>
</dbReference>
<feature type="transmembrane region" description="Helical" evidence="1">
    <location>
        <begin position="141"/>
        <end position="158"/>
    </location>
</feature>
<dbReference type="EMBL" id="FQUF01000023">
    <property type="protein sequence ID" value="SHE96478.1"/>
    <property type="molecule type" value="Genomic_DNA"/>
</dbReference>
<dbReference type="Proteomes" id="UP000184128">
    <property type="component" value="Unassembled WGS sequence"/>
</dbReference>
<feature type="transmembrane region" description="Helical" evidence="1">
    <location>
        <begin position="296"/>
        <end position="315"/>
    </location>
</feature>
<dbReference type="InterPro" id="IPR018580">
    <property type="entry name" value="Uncharacterised_YfhO"/>
</dbReference>
<feature type="transmembrane region" description="Helical" evidence="1">
    <location>
        <begin position="878"/>
        <end position="899"/>
    </location>
</feature>
<name>A0A1M4XSR1_9LACT</name>
<keyword evidence="3" id="KW-1185">Reference proteome</keyword>
<evidence type="ECO:0000256" key="1">
    <source>
        <dbReference type="SAM" id="Phobius"/>
    </source>
</evidence>
<reference evidence="2 3" key="1">
    <citation type="submission" date="2016-11" db="EMBL/GenBank/DDBJ databases">
        <authorList>
            <person name="Jaros S."/>
            <person name="Januszkiewicz K."/>
            <person name="Wedrychowicz H."/>
        </authorList>
    </citation>
    <scope>NUCLEOTIDE SEQUENCE [LARGE SCALE GENOMIC DNA]</scope>
    <source>
        <strain evidence="2 3">DSM 15692</strain>
    </source>
</reference>
<feature type="transmembrane region" description="Helical" evidence="1">
    <location>
        <begin position="407"/>
        <end position="426"/>
    </location>
</feature>
<evidence type="ECO:0000313" key="2">
    <source>
        <dbReference type="EMBL" id="SHE96478.1"/>
    </source>
</evidence>
<accession>A0A1M4XSR1</accession>
<dbReference type="PANTHER" id="PTHR38454">
    <property type="entry name" value="INTEGRAL MEMBRANE PROTEIN-RELATED"/>
    <property type="match status" value="1"/>
</dbReference>
<feature type="transmembrane region" description="Helical" evidence="1">
    <location>
        <begin position="235"/>
        <end position="261"/>
    </location>
</feature>
<feature type="transmembrane region" description="Helical" evidence="1">
    <location>
        <begin position="110"/>
        <end position="129"/>
    </location>
</feature>
<keyword evidence="1" id="KW-0472">Membrane</keyword>